<dbReference type="PANTHER" id="PTHR14218">
    <property type="entry name" value="PROTEASE S8 TRIPEPTIDYL PEPTIDASE I CLN2"/>
    <property type="match status" value="1"/>
</dbReference>
<dbReference type="EMBL" id="BAAANY010000001">
    <property type="protein sequence ID" value="GAA1658231.1"/>
    <property type="molecule type" value="Genomic_DNA"/>
</dbReference>
<dbReference type="PROSITE" id="PS00138">
    <property type="entry name" value="SUBTILASE_SER"/>
    <property type="match status" value="1"/>
</dbReference>
<dbReference type="RefSeq" id="WP_279580056.1">
    <property type="nucleotide sequence ID" value="NZ_BAAANY010000001.1"/>
</dbReference>
<dbReference type="PROSITE" id="PS51695">
    <property type="entry name" value="SEDOLISIN"/>
    <property type="match status" value="1"/>
</dbReference>
<sequence>MTRKTLIAFAFVAVLSAAVPANAAPAPAGTVGRTGCAVVQAGRFHCFADIGRSPAKRAARTSALPAGLGPADIASAYQLPANVQPNSLVAVVDAYDNPNAEADLAVYRQTYGLPACTSASGCFSKVNQRGAATPLPTPDPNWGVETSLDLDAVSASCPSCRILLVEADSSLLSPNDLAASVDTAVALGAHVVSNSYGSDESPSMGADAGHYQHPGTAMVASAGDSGFTTASFPAVLSSTIAVGGTTLSKAAGSARGWTETAWSHGGSGCSAYVSKPSWQHDKHCSLRTTADLSAVADPATGLAVYDTFGLINGGGFIVVGGTSASAPLVAGMIARSGHVITDAQPVYAHPSAFFDVVGGSNGFCGGDYLCTGKRGYDAPTGIGSPAGLSGL</sequence>
<protein>
    <submittedName>
        <fullName evidence="6">Peptidase S8</fullName>
    </submittedName>
</protein>
<keyword evidence="2" id="KW-0378">Hydrolase</keyword>
<keyword evidence="7" id="KW-1185">Reference proteome</keyword>
<evidence type="ECO:0000313" key="7">
    <source>
        <dbReference type="Proteomes" id="UP001500618"/>
    </source>
</evidence>
<dbReference type="InterPro" id="IPR050819">
    <property type="entry name" value="Tripeptidyl-peptidase_I"/>
</dbReference>
<comment type="caution">
    <text evidence="6">The sequence shown here is derived from an EMBL/GenBank/DDBJ whole genome shotgun (WGS) entry which is preliminary data.</text>
</comment>
<dbReference type="InterPro" id="IPR000209">
    <property type="entry name" value="Peptidase_S8/S53_dom"/>
</dbReference>
<dbReference type="InterPro" id="IPR036852">
    <property type="entry name" value="Peptidase_S8/S53_dom_sf"/>
</dbReference>
<evidence type="ECO:0000256" key="2">
    <source>
        <dbReference type="ARBA" id="ARBA00022801"/>
    </source>
</evidence>
<evidence type="ECO:0000256" key="4">
    <source>
        <dbReference type="SAM" id="SignalP"/>
    </source>
</evidence>
<feature type="chain" id="PRO_5045711372" evidence="4">
    <location>
        <begin position="24"/>
        <end position="391"/>
    </location>
</feature>
<dbReference type="InterPro" id="IPR023828">
    <property type="entry name" value="Peptidase_S8_Ser-AS"/>
</dbReference>
<keyword evidence="4" id="KW-0732">Signal</keyword>
<keyword evidence="3" id="KW-0720">Serine protease</keyword>
<evidence type="ECO:0000256" key="3">
    <source>
        <dbReference type="ARBA" id="ARBA00022825"/>
    </source>
</evidence>
<dbReference type="Gene3D" id="3.40.50.200">
    <property type="entry name" value="Peptidase S8/S53 domain"/>
    <property type="match status" value="1"/>
</dbReference>
<organism evidence="6 7">
    <name type="scientific">Fodinicola feengrottensis</name>
    <dbReference type="NCBI Taxonomy" id="435914"/>
    <lineage>
        <taxon>Bacteria</taxon>
        <taxon>Bacillati</taxon>
        <taxon>Actinomycetota</taxon>
        <taxon>Actinomycetes</taxon>
        <taxon>Mycobacteriales</taxon>
        <taxon>Fodinicola</taxon>
    </lineage>
</organism>
<dbReference type="Pfam" id="PF00082">
    <property type="entry name" value="Peptidase_S8"/>
    <property type="match status" value="1"/>
</dbReference>
<name>A0ABN2FSC7_9ACTN</name>
<dbReference type="PANTHER" id="PTHR14218:SF15">
    <property type="entry name" value="TRIPEPTIDYL-PEPTIDASE 1"/>
    <property type="match status" value="1"/>
</dbReference>
<dbReference type="Proteomes" id="UP001500618">
    <property type="component" value="Unassembled WGS sequence"/>
</dbReference>
<feature type="domain" description="Peptidase S53" evidence="5">
    <location>
        <begin position="67"/>
        <end position="391"/>
    </location>
</feature>
<feature type="signal peptide" evidence="4">
    <location>
        <begin position="1"/>
        <end position="23"/>
    </location>
</feature>
<dbReference type="InterPro" id="IPR030400">
    <property type="entry name" value="Sedolisin_dom"/>
</dbReference>
<evidence type="ECO:0000259" key="5">
    <source>
        <dbReference type="PROSITE" id="PS51695"/>
    </source>
</evidence>
<keyword evidence="1" id="KW-0645">Protease</keyword>
<evidence type="ECO:0000256" key="1">
    <source>
        <dbReference type="ARBA" id="ARBA00022670"/>
    </source>
</evidence>
<proteinExistence type="predicted"/>
<evidence type="ECO:0000313" key="6">
    <source>
        <dbReference type="EMBL" id="GAA1658231.1"/>
    </source>
</evidence>
<gene>
    <name evidence="6" type="ORF">GCM10009765_04600</name>
</gene>
<accession>A0ABN2FSC7</accession>
<dbReference type="SUPFAM" id="SSF52743">
    <property type="entry name" value="Subtilisin-like"/>
    <property type="match status" value="1"/>
</dbReference>
<reference evidence="6 7" key="1">
    <citation type="journal article" date="2019" name="Int. J. Syst. Evol. Microbiol.">
        <title>The Global Catalogue of Microorganisms (GCM) 10K type strain sequencing project: providing services to taxonomists for standard genome sequencing and annotation.</title>
        <authorList>
            <consortium name="The Broad Institute Genomics Platform"/>
            <consortium name="The Broad Institute Genome Sequencing Center for Infectious Disease"/>
            <person name="Wu L."/>
            <person name="Ma J."/>
        </authorList>
    </citation>
    <scope>NUCLEOTIDE SEQUENCE [LARGE SCALE GENOMIC DNA]</scope>
    <source>
        <strain evidence="6 7">JCM 14718</strain>
    </source>
</reference>